<name>A0A6J6MU97_9ZZZZ</name>
<dbReference type="PROSITE" id="PS00130">
    <property type="entry name" value="U_DNA_GLYCOSYLASE"/>
    <property type="match status" value="1"/>
</dbReference>
<dbReference type="GO" id="GO:0097510">
    <property type="term" value="P:base-excision repair, AP site formation via deaminated base removal"/>
    <property type="evidence" value="ECO:0007669"/>
    <property type="project" value="TreeGrafter"/>
</dbReference>
<sequence length="218" mass="24169">MFFEQMHPTWQLWLSQFKPMLDEIEASVRAQEQVTPGLNKVMRAFETDPAKLKLVILGQDPYPSEGDAIGLAFAMDANRKMPRSLVNIVKELESDLGLELGNEVNLSKWVDQGVLLLNMTLTTRIGKAGAHSRLGWDIFTKNALLELSKRNKLVFLLWGSPAVALGREVAGGSSNCKLIESVHPSPLSAYRGFFGSKPFSRANQELLGLGLEPIDWSC</sequence>
<keyword evidence="3" id="KW-0378">Hydrolase</keyword>
<evidence type="ECO:0000256" key="1">
    <source>
        <dbReference type="ARBA" id="ARBA00008184"/>
    </source>
</evidence>
<dbReference type="HAMAP" id="MF_00148">
    <property type="entry name" value="UDG"/>
    <property type="match status" value="1"/>
</dbReference>
<dbReference type="InterPro" id="IPR002043">
    <property type="entry name" value="UDG_fam1"/>
</dbReference>
<evidence type="ECO:0000256" key="3">
    <source>
        <dbReference type="ARBA" id="ARBA00022801"/>
    </source>
</evidence>
<dbReference type="InterPro" id="IPR005122">
    <property type="entry name" value="Uracil-DNA_glycosylase-like"/>
</dbReference>
<dbReference type="Gene3D" id="3.40.470.10">
    <property type="entry name" value="Uracil-DNA glycosylase-like domain"/>
    <property type="match status" value="1"/>
</dbReference>
<dbReference type="SMART" id="SM00986">
    <property type="entry name" value="UDG"/>
    <property type="match status" value="1"/>
</dbReference>
<dbReference type="NCBIfam" id="NF003588">
    <property type="entry name" value="PRK05254.1-1"/>
    <property type="match status" value="1"/>
</dbReference>
<dbReference type="InterPro" id="IPR036895">
    <property type="entry name" value="Uracil-DNA_glycosylase-like_sf"/>
</dbReference>
<dbReference type="PANTHER" id="PTHR11264:SF0">
    <property type="entry name" value="URACIL-DNA GLYCOSYLASE"/>
    <property type="match status" value="1"/>
</dbReference>
<dbReference type="PANTHER" id="PTHR11264">
    <property type="entry name" value="URACIL-DNA GLYCOSYLASE"/>
    <property type="match status" value="1"/>
</dbReference>
<dbReference type="SUPFAM" id="SSF52141">
    <property type="entry name" value="Uracil-DNA glycosylase-like"/>
    <property type="match status" value="1"/>
</dbReference>
<evidence type="ECO:0000259" key="5">
    <source>
        <dbReference type="SMART" id="SM00986"/>
    </source>
</evidence>
<dbReference type="Pfam" id="PF03167">
    <property type="entry name" value="UDG"/>
    <property type="match status" value="1"/>
</dbReference>
<organism evidence="6">
    <name type="scientific">freshwater metagenome</name>
    <dbReference type="NCBI Taxonomy" id="449393"/>
    <lineage>
        <taxon>unclassified sequences</taxon>
        <taxon>metagenomes</taxon>
        <taxon>ecological metagenomes</taxon>
    </lineage>
</organism>
<keyword evidence="2" id="KW-0227">DNA damage</keyword>
<evidence type="ECO:0000313" key="6">
    <source>
        <dbReference type="EMBL" id="CAB4677840.1"/>
    </source>
</evidence>
<feature type="domain" description="Uracil-DNA glycosylase-like" evidence="5">
    <location>
        <begin position="45"/>
        <end position="206"/>
    </location>
</feature>
<dbReference type="SMART" id="SM00987">
    <property type="entry name" value="UreE_C"/>
    <property type="match status" value="1"/>
</dbReference>
<dbReference type="EMBL" id="CAEZXL010000002">
    <property type="protein sequence ID" value="CAB4677840.1"/>
    <property type="molecule type" value="Genomic_DNA"/>
</dbReference>
<accession>A0A6J6MU97</accession>
<dbReference type="InterPro" id="IPR018085">
    <property type="entry name" value="Ura-DNA_Glyclase_AS"/>
</dbReference>
<dbReference type="GO" id="GO:0004844">
    <property type="term" value="F:uracil DNA N-glycosylase activity"/>
    <property type="evidence" value="ECO:0007669"/>
    <property type="project" value="InterPro"/>
</dbReference>
<dbReference type="AlphaFoldDB" id="A0A6J6MU97"/>
<gene>
    <name evidence="6" type="ORF">UFOPK2373_00034</name>
</gene>
<comment type="similarity">
    <text evidence="1">Belongs to the uracil-DNA glycosylase (UDG) superfamily. UNG family.</text>
</comment>
<keyword evidence="4" id="KW-0234">DNA repair</keyword>
<dbReference type="CDD" id="cd10027">
    <property type="entry name" value="UDG-F1-like"/>
    <property type="match status" value="1"/>
</dbReference>
<proteinExistence type="inferred from homology"/>
<reference evidence="6" key="1">
    <citation type="submission" date="2020-05" db="EMBL/GenBank/DDBJ databases">
        <authorList>
            <person name="Chiriac C."/>
            <person name="Salcher M."/>
            <person name="Ghai R."/>
            <person name="Kavagutti S V."/>
        </authorList>
    </citation>
    <scope>NUCLEOTIDE SEQUENCE</scope>
</reference>
<evidence type="ECO:0000256" key="4">
    <source>
        <dbReference type="ARBA" id="ARBA00023204"/>
    </source>
</evidence>
<dbReference type="NCBIfam" id="NF003592">
    <property type="entry name" value="PRK05254.1-5"/>
    <property type="match status" value="1"/>
</dbReference>
<protein>
    <submittedName>
        <fullName evidence="6">Unannotated protein</fullName>
    </submittedName>
</protein>
<evidence type="ECO:0000256" key="2">
    <source>
        <dbReference type="ARBA" id="ARBA00022763"/>
    </source>
</evidence>